<dbReference type="AlphaFoldDB" id="A0A552H6X7"/>
<accession>A0A552H6X7</accession>
<gene>
    <name evidence="1" type="ORF">EWV77_23640</name>
</gene>
<protein>
    <submittedName>
        <fullName evidence="1">Uncharacterized protein</fullName>
    </submittedName>
</protein>
<dbReference type="EMBL" id="SFAZ01000330">
    <property type="protein sequence ID" value="TRU66947.1"/>
    <property type="molecule type" value="Genomic_DNA"/>
</dbReference>
<evidence type="ECO:0000313" key="1">
    <source>
        <dbReference type="EMBL" id="TRU66947.1"/>
    </source>
</evidence>
<sequence length="70" mass="7792">MVQAVNYQNQLSCTEFKLRIVNFSTNAQTFSPCSQLRHSGAVLTSNLDSQQLIPSKLTLSTIEIESFPTN</sequence>
<dbReference type="Proteomes" id="UP000320674">
    <property type="component" value="Unassembled WGS sequence"/>
</dbReference>
<reference evidence="1 2" key="1">
    <citation type="submission" date="2019-01" db="EMBL/GenBank/DDBJ databases">
        <title>Coherence of Microcystis species and biogeography revealed through population genomics.</title>
        <authorList>
            <person name="Perez-Carrascal O.M."/>
            <person name="Terrat Y."/>
            <person name="Giani A."/>
            <person name="Fortin N."/>
            <person name="Tromas N."/>
            <person name="Shapiro B.J."/>
        </authorList>
    </citation>
    <scope>NUCLEOTIDE SEQUENCE [LARGE SCALE GENOMIC DNA]</scope>
    <source>
        <strain evidence="1">Mv_BB_P_19951000_S68D</strain>
    </source>
</reference>
<organism evidence="1 2">
    <name type="scientific">Microcystis viridis Mv_BB_P_19951000_S68D</name>
    <dbReference type="NCBI Taxonomy" id="2486270"/>
    <lineage>
        <taxon>Bacteria</taxon>
        <taxon>Bacillati</taxon>
        <taxon>Cyanobacteriota</taxon>
        <taxon>Cyanophyceae</taxon>
        <taxon>Oscillatoriophycideae</taxon>
        <taxon>Chroococcales</taxon>
        <taxon>Microcystaceae</taxon>
        <taxon>Microcystis</taxon>
    </lineage>
</organism>
<evidence type="ECO:0000313" key="2">
    <source>
        <dbReference type="Proteomes" id="UP000320674"/>
    </source>
</evidence>
<comment type="caution">
    <text evidence="1">The sequence shown here is derived from an EMBL/GenBank/DDBJ whole genome shotgun (WGS) entry which is preliminary data.</text>
</comment>
<proteinExistence type="predicted"/>
<name>A0A552H6X7_MICVR</name>